<dbReference type="PANTHER" id="PTHR43736:SF1">
    <property type="entry name" value="DIHYDRONEOPTERIN TRIPHOSPHATE DIPHOSPHATASE"/>
    <property type="match status" value="1"/>
</dbReference>
<evidence type="ECO:0000259" key="1">
    <source>
        <dbReference type="PROSITE" id="PS51462"/>
    </source>
</evidence>
<dbReference type="Proteomes" id="UP000294678">
    <property type="component" value="Unassembled WGS sequence"/>
</dbReference>
<organism evidence="2 3">
    <name type="scientific">Hypnocyclicus thermotrophus</name>
    <dbReference type="NCBI Taxonomy" id="1627895"/>
    <lineage>
        <taxon>Bacteria</taxon>
        <taxon>Fusobacteriati</taxon>
        <taxon>Fusobacteriota</taxon>
        <taxon>Fusobacteriia</taxon>
        <taxon>Fusobacteriales</taxon>
        <taxon>Fusobacteriaceae</taxon>
        <taxon>Hypnocyclicus</taxon>
    </lineage>
</organism>
<feature type="domain" description="Nudix hydrolase" evidence="1">
    <location>
        <begin position="65"/>
        <end position="192"/>
    </location>
</feature>
<dbReference type="Gene3D" id="6.10.250.1120">
    <property type="match status" value="1"/>
</dbReference>
<sequence length="205" mass="23651">MKRLLEIAKQLQAISQSGLYYSENDYDLDRYKQIEDLSVEMIELLTNNSIEKIKLVLCNDDGYKTPKVDVRGVIFDEKDRILMVKEKIDEKWSIPGGWSDIGYSPKKVAEKEVFEEAGLVVEAQKLLAVLDKSYHKHPSDINHVYKMFISCKVVGGELKKGMETLDVGYFDINDLPELSITRITKEQIDMLYKFHKGIYTETICD</sequence>
<proteinExistence type="predicted"/>
<gene>
    <name evidence="2" type="ORF">EV215_0455</name>
</gene>
<keyword evidence="3" id="KW-1185">Reference proteome</keyword>
<dbReference type="PANTHER" id="PTHR43736">
    <property type="entry name" value="ADP-RIBOSE PYROPHOSPHATASE"/>
    <property type="match status" value="1"/>
</dbReference>
<dbReference type="InterPro" id="IPR000086">
    <property type="entry name" value="NUDIX_hydrolase_dom"/>
</dbReference>
<dbReference type="Pfam" id="PF12535">
    <property type="entry name" value="Nudix_N"/>
    <property type="match status" value="1"/>
</dbReference>
<dbReference type="AlphaFoldDB" id="A0AA46I6G8"/>
<reference evidence="2 3" key="1">
    <citation type="submission" date="2019-03" db="EMBL/GenBank/DDBJ databases">
        <title>Genomic Encyclopedia of Type Strains, Phase IV (KMG-IV): sequencing the most valuable type-strain genomes for metagenomic binning, comparative biology and taxonomic classification.</title>
        <authorList>
            <person name="Goeker M."/>
        </authorList>
    </citation>
    <scope>NUCLEOTIDE SEQUENCE [LARGE SCALE GENOMIC DNA]</scope>
    <source>
        <strain evidence="2 3">DSM 100055</strain>
    </source>
</reference>
<dbReference type="InterPro" id="IPR015797">
    <property type="entry name" value="NUDIX_hydrolase-like_dom_sf"/>
</dbReference>
<dbReference type="Gene3D" id="3.90.79.10">
    <property type="entry name" value="Nucleoside Triphosphate Pyrophosphohydrolase"/>
    <property type="match status" value="1"/>
</dbReference>
<name>A0AA46I6G8_9FUSO</name>
<protein>
    <submittedName>
        <fullName evidence="2">ADP-ribose pyrophosphatase YjhB (NUDIX family)</fullName>
    </submittedName>
</protein>
<dbReference type="Pfam" id="PF00293">
    <property type="entry name" value="NUDIX"/>
    <property type="match status" value="1"/>
</dbReference>
<evidence type="ECO:0000313" key="3">
    <source>
        <dbReference type="Proteomes" id="UP000294678"/>
    </source>
</evidence>
<dbReference type="EMBL" id="SOBG01000002">
    <property type="protein sequence ID" value="TDT71771.1"/>
    <property type="molecule type" value="Genomic_DNA"/>
</dbReference>
<comment type="caution">
    <text evidence="2">The sequence shown here is derived from an EMBL/GenBank/DDBJ whole genome shotgun (WGS) entry which is preliminary data.</text>
</comment>
<dbReference type="InterPro" id="IPR059176">
    <property type="entry name" value="UDP-X_N"/>
</dbReference>
<dbReference type="PROSITE" id="PS51462">
    <property type="entry name" value="NUDIX"/>
    <property type="match status" value="1"/>
</dbReference>
<dbReference type="SUPFAM" id="SSF55811">
    <property type="entry name" value="Nudix"/>
    <property type="match status" value="1"/>
</dbReference>
<dbReference type="RefSeq" id="WP_208320320.1">
    <property type="nucleotide sequence ID" value="NZ_SOBG01000002.1"/>
</dbReference>
<evidence type="ECO:0000313" key="2">
    <source>
        <dbReference type="EMBL" id="TDT71771.1"/>
    </source>
</evidence>
<accession>A0AA46I6G8</accession>